<accession>A0A6N2YAI6</accession>
<gene>
    <name evidence="1" type="ORF">PDLFYP31_00001</name>
</gene>
<protein>
    <submittedName>
        <fullName evidence="1">Uncharacterized protein</fullName>
    </submittedName>
</protein>
<dbReference type="AlphaFoldDB" id="A0A6N2YAI6"/>
<proteinExistence type="predicted"/>
<dbReference type="EMBL" id="CACRUW010000001">
    <property type="protein sequence ID" value="VYT63824.1"/>
    <property type="molecule type" value="Genomic_DNA"/>
</dbReference>
<name>A0A6N2YAI6_PARDI</name>
<reference evidence="1" key="1">
    <citation type="submission" date="2019-11" db="EMBL/GenBank/DDBJ databases">
        <authorList>
            <person name="Feng L."/>
        </authorList>
    </citation>
    <scope>NUCLEOTIDE SEQUENCE</scope>
    <source>
        <strain evidence="1">PdistasonisLFYP31</strain>
    </source>
</reference>
<sequence length="80" mass="9498">MNEWIDWFQRVLDVSIRLYFRQECDLSSVYDIALPKAGPLWKALLPEQVDPTFDEWMVLMLALMPHLSPQVLDIFFVSIR</sequence>
<organism evidence="1">
    <name type="scientific">Parabacteroides distasonis</name>
    <dbReference type="NCBI Taxonomy" id="823"/>
    <lineage>
        <taxon>Bacteria</taxon>
        <taxon>Pseudomonadati</taxon>
        <taxon>Bacteroidota</taxon>
        <taxon>Bacteroidia</taxon>
        <taxon>Bacteroidales</taxon>
        <taxon>Tannerellaceae</taxon>
        <taxon>Parabacteroides</taxon>
    </lineage>
</organism>
<evidence type="ECO:0000313" key="1">
    <source>
        <dbReference type="EMBL" id="VYT63824.1"/>
    </source>
</evidence>